<feature type="domain" description="Mechanosensitive ion channel transmembrane helices 2/3" evidence="3">
    <location>
        <begin position="137"/>
        <end position="176"/>
    </location>
</feature>
<feature type="transmembrane region" description="Helical" evidence="1">
    <location>
        <begin position="51"/>
        <end position="69"/>
    </location>
</feature>
<dbReference type="Pfam" id="PF00924">
    <property type="entry name" value="MS_channel_2nd"/>
    <property type="match status" value="1"/>
</dbReference>
<keyword evidence="1" id="KW-0812">Transmembrane</keyword>
<gene>
    <name evidence="4" type="ORF">AUJ66_03485</name>
</gene>
<accession>A0A1J4SH39</accession>
<evidence type="ECO:0000259" key="3">
    <source>
        <dbReference type="Pfam" id="PF21088"/>
    </source>
</evidence>
<reference evidence="4 5" key="1">
    <citation type="journal article" date="2016" name="Environ. Microbiol.">
        <title>Genomic resolution of a cold subsurface aquifer community provides metabolic insights for novel microbes adapted to high CO concentrations.</title>
        <authorList>
            <person name="Probst A.J."/>
            <person name="Castelle C.J."/>
            <person name="Singh A."/>
            <person name="Brown C.T."/>
            <person name="Anantharaman K."/>
            <person name="Sharon I."/>
            <person name="Hug L.A."/>
            <person name="Burstein D."/>
            <person name="Emerson J.B."/>
            <person name="Thomas B.C."/>
            <person name="Banfield J.F."/>
        </authorList>
    </citation>
    <scope>NUCLEOTIDE SEQUENCE [LARGE SCALE GENOMIC DNA]</scope>
    <source>
        <strain evidence="4">CG1_02_38_46</strain>
    </source>
</reference>
<dbReference type="SUPFAM" id="SSF82861">
    <property type="entry name" value="Mechanosensitive channel protein MscS (YggB), transmembrane region"/>
    <property type="match status" value="1"/>
</dbReference>
<keyword evidence="1" id="KW-1133">Transmembrane helix</keyword>
<feature type="domain" description="Mechanosensitive ion channel MscS" evidence="2">
    <location>
        <begin position="177"/>
        <end position="203"/>
    </location>
</feature>
<dbReference type="Proteomes" id="UP000182278">
    <property type="component" value="Unassembled WGS sequence"/>
</dbReference>
<dbReference type="PANTHER" id="PTHR30566:SF5">
    <property type="entry name" value="MECHANOSENSITIVE ION CHANNEL PROTEIN 1, MITOCHONDRIAL-RELATED"/>
    <property type="match status" value="1"/>
</dbReference>
<evidence type="ECO:0008006" key="6">
    <source>
        <dbReference type="Google" id="ProtNLM"/>
    </source>
</evidence>
<organism evidence="4 5">
    <name type="scientific">Candidatus Desantisbacteria bacterium CG1_02_38_46</name>
    <dbReference type="NCBI Taxonomy" id="1817893"/>
    <lineage>
        <taxon>Bacteria</taxon>
        <taxon>Candidatus Desantisiibacteriota</taxon>
    </lineage>
</organism>
<dbReference type="EMBL" id="MNUO01000050">
    <property type="protein sequence ID" value="OIN97382.1"/>
    <property type="molecule type" value="Genomic_DNA"/>
</dbReference>
<dbReference type="InterPro" id="IPR011014">
    <property type="entry name" value="MscS_channel_TM-2"/>
</dbReference>
<evidence type="ECO:0000256" key="1">
    <source>
        <dbReference type="SAM" id="Phobius"/>
    </source>
</evidence>
<sequence>MSGILFEMIVTVIYLAGVVVCSFLVGFIWRNVFKRIAHKTPTKLDIMIFEYTEKPVSFLVLITGFYFVLKRLAKYQQMDKLSFLKIMDGIFYVAVVIVASLFVYALIKAILDWYTLEVASKSDVSVGGFAPLIKRLTQFIILFIGIMIILSHFNVNISGLIATAGIASLAFALAAQDSIANMIAGFLIMVDRPFRIGDRVELAD</sequence>
<evidence type="ECO:0000259" key="2">
    <source>
        <dbReference type="Pfam" id="PF00924"/>
    </source>
</evidence>
<evidence type="ECO:0000313" key="4">
    <source>
        <dbReference type="EMBL" id="OIN97382.1"/>
    </source>
</evidence>
<feature type="transmembrane region" description="Helical" evidence="1">
    <location>
        <begin position="132"/>
        <end position="153"/>
    </location>
</feature>
<proteinExistence type="predicted"/>
<comment type="caution">
    <text evidence="4">The sequence shown here is derived from an EMBL/GenBank/DDBJ whole genome shotgun (WGS) entry which is preliminary data.</text>
</comment>
<keyword evidence="1" id="KW-0472">Membrane</keyword>
<feature type="transmembrane region" description="Helical" evidence="1">
    <location>
        <begin position="89"/>
        <end position="111"/>
    </location>
</feature>
<dbReference type="AlphaFoldDB" id="A0A1J4SH39"/>
<evidence type="ECO:0000313" key="5">
    <source>
        <dbReference type="Proteomes" id="UP000182278"/>
    </source>
</evidence>
<protein>
    <recommendedName>
        <fullName evidence="6">Mechanosensitive ion channel protein MscS</fullName>
    </recommendedName>
</protein>
<name>A0A1J4SH39_9BACT</name>
<dbReference type="Gene3D" id="1.10.287.1260">
    <property type="match status" value="1"/>
</dbReference>
<dbReference type="STRING" id="1817893.AUJ66_03485"/>
<feature type="transmembrane region" description="Helical" evidence="1">
    <location>
        <begin position="12"/>
        <end position="30"/>
    </location>
</feature>
<dbReference type="Pfam" id="PF21088">
    <property type="entry name" value="MS_channel_1st"/>
    <property type="match status" value="1"/>
</dbReference>
<dbReference type="InterPro" id="IPR006685">
    <property type="entry name" value="MscS_channel_2nd"/>
</dbReference>
<dbReference type="InterPro" id="IPR049142">
    <property type="entry name" value="MS_channel_1st"/>
</dbReference>
<dbReference type="GO" id="GO:0016020">
    <property type="term" value="C:membrane"/>
    <property type="evidence" value="ECO:0007669"/>
    <property type="project" value="InterPro"/>
</dbReference>
<dbReference type="PANTHER" id="PTHR30566">
    <property type="entry name" value="YNAI-RELATED MECHANOSENSITIVE ION CHANNEL"/>
    <property type="match status" value="1"/>
</dbReference>
<dbReference type="GO" id="GO:0055085">
    <property type="term" value="P:transmembrane transport"/>
    <property type="evidence" value="ECO:0007669"/>
    <property type="project" value="InterPro"/>
</dbReference>
<feature type="transmembrane region" description="Helical" evidence="1">
    <location>
        <begin position="159"/>
        <end position="190"/>
    </location>
</feature>